<evidence type="ECO:0008006" key="3">
    <source>
        <dbReference type="Google" id="ProtNLM"/>
    </source>
</evidence>
<dbReference type="RefSeq" id="WP_189034931.1">
    <property type="nucleotide sequence ID" value="NZ_BMNE01000021.1"/>
</dbReference>
<dbReference type="Proteomes" id="UP000658127">
    <property type="component" value="Unassembled WGS sequence"/>
</dbReference>
<sequence length="312" mass="34475">MANDARTAQRIIWRDLPEPARRAVEARLGARVRSALTQPGGFSHGLAARLFLDNDQVMFAKALNIDDPLITMYRTEATTAARLPPQVPAPKLLATIETDGWLITIFENISGSHPRIEDPVELAAMLDAVEQMSQALSPTPLLDVPSIDDLYGAKLTGWRHFAEHGPPADLNEWSRHNLDRLADLEITWAAAAAGDTLLHTDLRPDNMRLRPEGAVAIVDWAWPCTGAAWVDLVMFAPAIVAKGIDPDPILATHTVTRDTDPTSINALLCGLTGYWANACRQPPPPRAPQLREHRARAELVTTHWLRHRLSWP</sequence>
<name>A0ABQ2L5A7_9NOCA</name>
<protein>
    <recommendedName>
        <fullName evidence="3">Aminoglycoside phosphotransferase domain-containing protein</fullName>
    </recommendedName>
</protein>
<reference evidence="2" key="1">
    <citation type="journal article" date="2019" name="Int. J. Syst. Evol. Microbiol.">
        <title>The Global Catalogue of Microorganisms (GCM) 10K type strain sequencing project: providing services to taxonomists for standard genome sequencing and annotation.</title>
        <authorList>
            <consortium name="The Broad Institute Genomics Platform"/>
            <consortium name="The Broad Institute Genome Sequencing Center for Infectious Disease"/>
            <person name="Wu L."/>
            <person name="Ma J."/>
        </authorList>
    </citation>
    <scope>NUCLEOTIDE SEQUENCE [LARGE SCALE GENOMIC DNA]</scope>
    <source>
        <strain evidence="2">CGMCC 4.7329</strain>
    </source>
</reference>
<evidence type="ECO:0000313" key="1">
    <source>
        <dbReference type="EMBL" id="GGO01451.1"/>
    </source>
</evidence>
<proteinExistence type="predicted"/>
<dbReference type="SUPFAM" id="SSF56112">
    <property type="entry name" value="Protein kinase-like (PK-like)"/>
    <property type="match status" value="1"/>
</dbReference>
<organism evidence="1 2">
    <name type="scientific">Nocardia rhizosphaerihabitans</name>
    <dbReference type="NCBI Taxonomy" id="1691570"/>
    <lineage>
        <taxon>Bacteria</taxon>
        <taxon>Bacillati</taxon>
        <taxon>Actinomycetota</taxon>
        <taxon>Actinomycetes</taxon>
        <taxon>Mycobacteriales</taxon>
        <taxon>Nocardiaceae</taxon>
        <taxon>Nocardia</taxon>
    </lineage>
</organism>
<dbReference type="EMBL" id="BMNE01000021">
    <property type="protein sequence ID" value="GGO01451.1"/>
    <property type="molecule type" value="Genomic_DNA"/>
</dbReference>
<accession>A0ABQ2L5A7</accession>
<comment type="caution">
    <text evidence="1">The sequence shown here is derived from an EMBL/GenBank/DDBJ whole genome shotgun (WGS) entry which is preliminary data.</text>
</comment>
<keyword evidence="2" id="KW-1185">Reference proteome</keyword>
<gene>
    <name evidence="1" type="ORF">GCM10011610_71260</name>
</gene>
<dbReference type="InterPro" id="IPR011009">
    <property type="entry name" value="Kinase-like_dom_sf"/>
</dbReference>
<dbReference type="Gene3D" id="3.90.1200.10">
    <property type="match status" value="1"/>
</dbReference>
<evidence type="ECO:0000313" key="2">
    <source>
        <dbReference type="Proteomes" id="UP000658127"/>
    </source>
</evidence>